<accession>A0A5B8UAH1</accession>
<proteinExistence type="predicted"/>
<feature type="compositionally biased region" description="Basic residues" evidence="1">
    <location>
        <begin position="1"/>
        <end position="15"/>
    </location>
</feature>
<keyword evidence="2" id="KW-1133">Transmembrane helix</keyword>
<feature type="domain" description="EfeO-type cupredoxin-like" evidence="3">
    <location>
        <begin position="87"/>
        <end position="191"/>
    </location>
</feature>
<evidence type="ECO:0000256" key="1">
    <source>
        <dbReference type="SAM" id="MobiDB-lite"/>
    </source>
</evidence>
<feature type="region of interest" description="Disordered" evidence="1">
    <location>
        <begin position="1"/>
        <end position="71"/>
    </location>
</feature>
<dbReference type="OrthoDB" id="574459at2"/>
<dbReference type="Gene3D" id="2.60.40.420">
    <property type="entry name" value="Cupredoxins - blue copper proteins"/>
    <property type="match status" value="1"/>
</dbReference>
<protein>
    <recommendedName>
        <fullName evidence="3">EfeO-type cupredoxin-like domain-containing protein</fullName>
    </recommendedName>
</protein>
<dbReference type="AlphaFoldDB" id="A0A5B8UAH1"/>
<organism evidence="4 5">
    <name type="scientific">Baekduia soli</name>
    <dbReference type="NCBI Taxonomy" id="496014"/>
    <lineage>
        <taxon>Bacteria</taxon>
        <taxon>Bacillati</taxon>
        <taxon>Actinomycetota</taxon>
        <taxon>Thermoleophilia</taxon>
        <taxon>Solirubrobacterales</taxon>
        <taxon>Baekduiaceae</taxon>
        <taxon>Baekduia</taxon>
    </lineage>
</organism>
<keyword evidence="2" id="KW-0812">Transmembrane</keyword>
<name>A0A5B8UAH1_9ACTN</name>
<dbReference type="KEGG" id="bsol:FSW04_22470"/>
<keyword evidence="2" id="KW-0472">Membrane</keyword>
<evidence type="ECO:0000256" key="2">
    <source>
        <dbReference type="SAM" id="Phobius"/>
    </source>
</evidence>
<feature type="compositionally biased region" description="Basic and acidic residues" evidence="1">
    <location>
        <begin position="33"/>
        <end position="49"/>
    </location>
</feature>
<dbReference type="Proteomes" id="UP000321805">
    <property type="component" value="Chromosome"/>
</dbReference>
<dbReference type="InterPro" id="IPR028096">
    <property type="entry name" value="EfeO_Cupredoxin"/>
</dbReference>
<dbReference type="EMBL" id="CP042430">
    <property type="protein sequence ID" value="QEC50060.1"/>
    <property type="molecule type" value="Genomic_DNA"/>
</dbReference>
<dbReference type="InterPro" id="IPR008972">
    <property type="entry name" value="Cupredoxin"/>
</dbReference>
<dbReference type="SUPFAM" id="SSF49503">
    <property type="entry name" value="Cupredoxins"/>
    <property type="match status" value="1"/>
</dbReference>
<gene>
    <name evidence="4" type="ORF">FSW04_22470</name>
</gene>
<reference evidence="4 5" key="1">
    <citation type="journal article" date="2018" name="J. Microbiol.">
        <title>Baekduia soli gen. nov., sp. nov., a novel bacterium isolated from the soil of Baekdu Mountain and proposal of a novel family name, Baekduiaceae fam. nov.</title>
        <authorList>
            <person name="An D.S."/>
            <person name="Siddiqi M.Z."/>
            <person name="Kim K.H."/>
            <person name="Yu H.S."/>
            <person name="Im W.T."/>
        </authorList>
    </citation>
    <scope>NUCLEOTIDE SEQUENCE [LARGE SCALE GENOMIC DNA]</scope>
    <source>
        <strain evidence="4 5">BR7-21</strain>
    </source>
</reference>
<feature type="transmembrane region" description="Helical" evidence="2">
    <location>
        <begin position="79"/>
        <end position="99"/>
    </location>
</feature>
<dbReference type="Pfam" id="PF13473">
    <property type="entry name" value="Cupredoxin_1"/>
    <property type="match status" value="1"/>
</dbReference>
<feature type="compositionally biased region" description="Low complexity" evidence="1">
    <location>
        <begin position="57"/>
        <end position="67"/>
    </location>
</feature>
<evidence type="ECO:0000313" key="5">
    <source>
        <dbReference type="Proteomes" id="UP000321805"/>
    </source>
</evidence>
<evidence type="ECO:0000313" key="4">
    <source>
        <dbReference type="EMBL" id="QEC50060.1"/>
    </source>
</evidence>
<sequence>MHRRQHRCARHRARRRVDDAGVPVHGPQRVLGRRPERAHRLGRGHDARGVPDPPRPRAAGGPDAAGALHRRREVTVRRAAILTLGAAALAAAPPVALAATRAKTRTVSVNDNYYGPSKLIVHVGDTVRWRWSQDATDVHDVDLKSAPKGVRKFQPDPLAAGQTFSRRLTRPGTYRIICTFHESEMRMTITVKRRP</sequence>
<keyword evidence="5" id="KW-1185">Reference proteome</keyword>
<evidence type="ECO:0000259" key="3">
    <source>
        <dbReference type="Pfam" id="PF13473"/>
    </source>
</evidence>